<feature type="binding site" evidence="18">
    <location>
        <position position="347"/>
    </location>
    <ligand>
        <name>substrate</name>
    </ligand>
</feature>
<evidence type="ECO:0000256" key="8">
    <source>
        <dbReference type="ARBA" id="ARBA00022723"/>
    </source>
</evidence>
<evidence type="ECO:0000256" key="4">
    <source>
        <dbReference type="ARBA" id="ARBA00004782"/>
    </source>
</evidence>
<dbReference type="SUPFAM" id="SSF56529">
    <property type="entry name" value="FAH"/>
    <property type="match status" value="1"/>
</dbReference>
<dbReference type="Gene3D" id="3.40.50.720">
    <property type="entry name" value="NAD(P)-binding Rossmann-like Domain"/>
    <property type="match status" value="1"/>
</dbReference>
<keyword evidence="14" id="KW-0585">Phenylalanine catabolism</keyword>
<organism evidence="23 27">
    <name type="scientific">Didymodactylos carnosus</name>
    <dbReference type="NCBI Taxonomy" id="1234261"/>
    <lineage>
        <taxon>Eukaryota</taxon>
        <taxon>Metazoa</taxon>
        <taxon>Spiralia</taxon>
        <taxon>Gnathifera</taxon>
        <taxon>Rotifera</taxon>
        <taxon>Eurotatoria</taxon>
        <taxon>Bdelloidea</taxon>
        <taxon>Philodinida</taxon>
        <taxon>Philodinidae</taxon>
        <taxon>Didymodactylos</taxon>
    </lineage>
</organism>
<comment type="cofactor">
    <cofactor evidence="3 19">
        <name>Mg(2+)</name>
        <dbReference type="ChEBI" id="CHEBI:18420"/>
    </cofactor>
</comment>
<evidence type="ECO:0000256" key="11">
    <source>
        <dbReference type="ARBA" id="ARBA00022842"/>
    </source>
</evidence>
<dbReference type="Proteomes" id="UP000677228">
    <property type="component" value="Unassembled WGS sequence"/>
</dbReference>
<keyword evidence="27" id="KW-1185">Reference proteome</keyword>
<dbReference type="GO" id="GO:0016491">
    <property type="term" value="F:oxidoreductase activity"/>
    <property type="evidence" value="ECO:0007669"/>
    <property type="project" value="UniProtKB-KW"/>
</dbReference>
<evidence type="ECO:0000256" key="20">
    <source>
        <dbReference type="SAM" id="Phobius"/>
    </source>
</evidence>
<dbReference type="UniPathway" id="UPA00139">
    <property type="reaction ID" value="UER00341"/>
</dbReference>
<evidence type="ECO:0000259" key="21">
    <source>
        <dbReference type="Pfam" id="PF01557"/>
    </source>
</evidence>
<evidence type="ECO:0000313" key="25">
    <source>
        <dbReference type="EMBL" id="CAF3542614.1"/>
    </source>
</evidence>
<keyword evidence="20" id="KW-0472">Membrane</keyword>
<dbReference type="EMBL" id="CAJOBC010000130">
    <property type="protein sequence ID" value="CAF3542614.1"/>
    <property type="molecule type" value="Genomic_DNA"/>
</dbReference>
<evidence type="ECO:0000313" key="24">
    <source>
        <dbReference type="EMBL" id="CAF0846836.1"/>
    </source>
</evidence>
<dbReference type="OrthoDB" id="9971669at2759"/>
<dbReference type="FunFam" id="2.30.30.230:FF:000001">
    <property type="entry name" value="Fumarylacetoacetase"/>
    <property type="match status" value="1"/>
</dbReference>
<feature type="transmembrane region" description="Helical" evidence="20">
    <location>
        <begin position="6"/>
        <end position="27"/>
    </location>
</feature>
<dbReference type="EMBL" id="CAJNOK010002147">
    <property type="protein sequence ID" value="CAF0846836.1"/>
    <property type="molecule type" value="Genomic_DNA"/>
</dbReference>
<evidence type="ECO:0000256" key="18">
    <source>
        <dbReference type="PIRSR" id="PIRSR605959-2"/>
    </source>
</evidence>
<keyword evidence="9" id="KW-0378">Hydrolase</keyword>
<feature type="binding site" evidence="19">
    <location>
        <position position="417"/>
    </location>
    <ligand>
        <name>Ca(2+)</name>
        <dbReference type="ChEBI" id="CHEBI:29108"/>
    </ligand>
</feature>
<evidence type="ECO:0000256" key="17">
    <source>
        <dbReference type="PIRSR" id="PIRSR605959-1"/>
    </source>
</evidence>
<feature type="binding site" evidence="19">
    <location>
        <position position="331"/>
    </location>
    <ligand>
        <name>Ca(2+)</name>
        <dbReference type="ChEBI" id="CHEBI:29108"/>
    </ligand>
</feature>
<evidence type="ECO:0000256" key="12">
    <source>
        <dbReference type="ARBA" id="ARBA00022878"/>
    </source>
</evidence>
<evidence type="ECO:0000256" key="5">
    <source>
        <dbReference type="ARBA" id="ARBA00010211"/>
    </source>
</evidence>
<dbReference type="EMBL" id="CAJOBA010002146">
    <property type="protein sequence ID" value="CAF3631976.1"/>
    <property type="molecule type" value="Genomic_DNA"/>
</dbReference>
<evidence type="ECO:0000256" key="9">
    <source>
        <dbReference type="ARBA" id="ARBA00022801"/>
    </source>
</evidence>
<comment type="cofactor">
    <cofactor evidence="2 19">
        <name>Ca(2+)</name>
        <dbReference type="ChEBI" id="CHEBI:29108"/>
    </cofactor>
</comment>
<evidence type="ECO:0000256" key="3">
    <source>
        <dbReference type="ARBA" id="ARBA00001946"/>
    </source>
</evidence>
<dbReference type="GO" id="GO:0006572">
    <property type="term" value="P:L-tyrosine catabolic process"/>
    <property type="evidence" value="ECO:0007669"/>
    <property type="project" value="UniProtKB-KW"/>
</dbReference>
<keyword evidence="11 19" id="KW-0460">Magnesium</keyword>
<feature type="binding site" evidence="18">
    <location>
        <position position="333"/>
    </location>
    <ligand>
        <name>substrate</name>
    </ligand>
</feature>
<dbReference type="CDD" id="cd05356">
    <property type="entry name" value="17beta-HSD1_like_SDR_c"/>
    <property type="match status" value="1"/>
</dbReference>
<keyword evidence="20" id="KW-1133">Transmembrane helix</keyword>
<dbReference type="Pfam" id="PF01557">
    <property type="entry name" value="FAA_hydrolase"/>
    <property type="match status" value="1"/>
</dbReference>
<dbReference type="GO" id="GO:1902000">
    <property type="term" value="P:homogentisate catabolic process"/>
    <property type="evidence" value="ECO:0007669"/>
    <property type="project" value="TreeGrafter"/>
</dbReference>
<dbReference type="PANTHER" id="PTHR43069:SF2">
    <property type="entry name" value="FUMARYLACETOACETASE"/>
    <property type="match status" value="1"/>
</dbReference>
<dbReference type="InterPro" id="IPR002347">
    <property type="entry name" value="SDR_fam"/>
</dbReference>
<evidence type="ECO:0000256" key="2">
    <source>
        <dbReference type="ARBA" id="ARBA00001913"/>
    </source>
</evidence>
<reference evidence="23" key="1">
    <citation type="submission" date="2021-02" db="EMBL/GenBank/DDBJ databases">
        <authorList>
            <person name="Nowell W R."/>
        </authorList>
    </citation>
    <scope>NUCLEOTIDE SEQUENCE</scope>
</reference>
<evidence type="ECO:0000259" key="22">
    <source>
        <dbReference type="Pfam" id="PF09298"/>
    </source>
</evidence>
<dbReference type="PANTHER" id="PTHR43069">
    <property type="entry name" value="FUMARYLACETOACETASE"/>
    <property type="match status" value="1"/>
</dbReference>
<dbReference type="EMBL" id="CAJNOQ010000130">
    <property type="protein sequence ID" value="CAF0761659.1"/>
    <property type="molecule type" value="Genomic_DNA"/>
</dbReference>
<name>A0A813Q3Z1_9BILA</name>
<dbReference type="InterPro" id="IPR036462">
    <property type="entry name" value="Fumarylacetoacetase_N_sf"/>
</dbReference>
<evidence type="ECO:0000256" key="1">
    <source>
        <dbReference type="ARBA" id="ARBA00000353"/>
    </source>
</evidence>
<gene>
    <name evidence="23" type="ORF">GPM918_LOCUS1420</name>
    <name evidence="24" type="ORF">OVA965_LOCUS6935</name>
    <name evidence="25" type="ORF">SRO942_LOCUS1420</name>
    <name evidence="26" type="ORF">TMI583_LOCUS6928</name>
</gene>
<keyword evidence="13" id="KW-0560">Oxidoreductase</keyword>
<dbReference type="InterPro" id="IPR015377">
    <property type="entry name" value="Fumarylacetoacetase_N"/>
</dbReference>
<dbReference type="Gene3D" id="2.30.30.230">
    <property type="entry name" value="Fumarylacetoacetase, N-terminal domain"/>
    <property type="match status" value="1"/>
</dbReference>
<dbReference type="Pfam" id="PF09298">
    <property type="entry name" value="FAA_hydrolase_N"/>
    <property type="match status" value="1"/>
</dbReference>
<evidence type="ECO:0000313" key="26">
    <source>
        <dbReference type="EMBL" id="CAF3631976.1"/>
    </source>
</evidence>
<evidence type="ECO:0000256" key="16">
    <source>
        <dbReference type="ARBA" id="ARBA00031740"/>
    </source>
</evidence>
<dbReference type="Proteomes" id="UP000682733">
    <property type="component" value="Unassembled WGS sequence"/>
</dbReference>
<protein>
    <recommendedName>
        <fullName evidence="7">Fumarylacetoacetase</fullName>
        <ecNumber evidence="6">3.7.1.2</ecNumber>
    </recommendedName>
    <alternativeName>
        <fullName evidence="15">Beta-diketonase</fullName>
    </alternativeName>
    <alternativeName>
        <fullName evidence="16">Fumarylacetoacetate hydrolase</fullName>
    </alternativeName>
</protein>
<dbReference type="PROSITE" id="PS00061">
    <property type="entry name" value="ADH_SHORT"/>
    <property type="match status" value="1"/>
</dbReference>
<evidence type="ECO:0000256" key="6">
    <source>
        <dbReference type="ARBA" id="ARBA00012094"/>
    </source>
</evidence>
<feature type="domain" description="Fumarylacetoacetase N-terminal" evidence="22">
    <location>
        <begin position="236"/>
        <end position="316"/>
    </location>
</feature>
<evidence type="ECO:0000256" key="7">
    <source>
        <dbReference type="ARBA" id="ARBA00014741"/>
    </source>
</evidence>
<comment type="catalytic activity">
    <reaction evidence="1">
        <text>4-fumarylacetoacetate + H2O = acetoacetate + fumarate + H(+)</text>
        <dbReference type="Rhea" id="RHEA:10244"/>
        <dbReference type="ChEBI" id="CHEBI:13705"/>
        <dbReference type="ChEBI" id="CHEBI:15377"/>
        <dbReference type="ChEBI" id="CHEBI:15378"/>
        <dbReference type="ChEBI" id="CHEBI:18034"/>
        <dbReference type="ChEBI" id="CHEBI:29806"/>
        <dbReference type="EC" id="3.7.1.2"/>
    </reaction>
</comment>
<evidence type="ECO:0000256" key="10">
    <source>
        <dbReference type="ARBA" id="ARBA00022837"/>
    </source>
</evidence>
<dbReference type="AlphaFoldDB" id="A0A813Q3Z1"/>
<feature type="binding site" evidence="18">
    <location>
        <position position="424"/>
    </location>
    <ligand>
        <name>substrate</name>
    </ligand>
</feature>
<dbReference type="GO" id="GO:0004334">
    <property type="term" value="F:fumarylacetoacetase activity"/>
    <property type="evidence" value="ECO:0007669"/>
    <property type="project" value="UniProtKB-EC"/>
</dbReference>
<dbReference type="InterPro" id="IPR011234">
    <property type="entry name" value="Fumarylacetoacetase-like_C"/>
</dbReference>
<feature type="binding site" evidence="18">
    <location>
        <position position="534"/>
    </location>
    <ligand>
        <name>substrate</name>
    </ligand>
</feature>
<dbReference type="GO" id="GO:0046872">
    <property type="term" value="F:metal ion binding"/>
    <property type="evidence" value="ECO:0007669"/>
    <property type="project" value="UniProtKB-KW"/>
</dbReference>
<dbReference type="PRINTS" id="PR00081">
    <property type="entry name" value="GDHRDH"/>
</dbReference>
<evidence type="ECO:0000256" key="19">
    <source>
        <dbReference type="PIRSR" id="PIRSR605959-3"/>
    </source>
</evidence>
<evidence type="ECO:0000256" key="15">
    <source>
        <dbReference type="ARBA" id="ARBA00030270"/>
    </source>
</evidence>
<dbReference type="InterPro" id="IPR036663">
    <property type="entry name" value="Fumarylacetoacetase_C_sf"/>
</dbReference>
<evidence type="ECO:0000313" key="27">
    <source>
        <dbReference type="Proteomes" id="UP000663829"/>
    </source>
</evidence>
<proteinExistence type="inferred from homology"/>
<dbReference type="PRINTS" id="PR00080">
    <property type="entry name" value="SDRFAMILY"/>
</dbReference>
<comment type="similarity">
    <text evidence="5">Belongs to the FAH family.</text>
</comment>
<comment type="pathway">
    <text evidence="4">Amino-acid degradation; L-phenylalanine degradation; acetoacetate and fumarate from L-phenylalanine: step 6/6.</text>
</comment>
<sequence>MGIITAAGVCAVLYVVVRVTLFLYRLLSPVKIDVKKFGSWAVVTGSTDGIGLAYATHIYSTIRDQIRGLDIGILVNNVGMSYDYPEVFDKVENSESFMNKMLRCNVDSVSQMTHMILPDLIKKRNGLIVNVSSISGRYPVPLLALYSGTKAFVDFFSRSLAVECANRGVLVQSLCPGFVCSKLSGIRKPSLFTPTAEQYAISALERVALPYTTGFWAHEIQMSFIEVTQDSHFPIQNLPYGVFSTNDNSRHRIGVAIGKYIVDLSQIKHLFNGPVMKDKQSVFDQPVLNEFMALDSKAWKEVRSYLQKLLAFVEQKDAIMHLPAQIGDYTDFYASKQHATNVGTMFRGKDNALNPNWLHLPIGYHGRASSVVISGTPIRRPNGQKMAFFVGKGNEMGRPITINEADEHIFGLVIMNDWSARDIQKWEYVPLGPFNGKNFGTTLSPWIVPMEALKDALCPSELQDPEPLPYLRENDRSSLNIDLEVRLKADKCNETWTICRSNSKNIYWSLKQMLVQHTMTGCNMKPGDLIATGTISGSTPESYGSMLELSWRGTKPLELTKDVQRKFLEDGDTIIMTGCYKGDGFNIGFGECSGTVLPALSIPT</sequence>
<keyword evidence="10 19" id="KW-0106">Calcium</keyword>
<dbReference type="InterPro" id="IPR005959">
    <property type="entry name" value="Fumarylacetoacetase"/>
</dbReference>
<dbReference type="EC" id="3.7.1.2" evidence="6"/>
<dbReference type="Proteomes" id="UP000681722">
    <property type="component" value="Unassembled WGS sequence"/>
</dbReference>
<keyword evidence="20" id="KW-0812">Transmembrane</keyword>
<evidence type="ECO:0000256" key="13">
    <source>
        <dbReference type="ARBA" id="ARBA00023002"/>
    </source>
</evidence>
<feature type="binding site" evidence="19">
    <location>
        <position position="441"/>
    </location>
    <ligand>
        <name>Mg(2+)</name>
        <dbReference type="ChEBI" id="CHEBI:18420"/>
    </ligand>
</feature>
<evidence type="ECO:0000256" key="14">
    <source>
        <dbReference type="ARBA" id="ARBA00023232"/>
    </source>
</evidence>
<feature type="domain" description="Fumarylacetoacetase-like C-terminal" evidence="21">
    <location>
        <begin position="329"/>
        <end position="596"/>
    </location>
</feature>
<feature type="binding site" evidence="19">
    <location>
        <position position="417"/>
    </location>
    <ligand>
        <name>Mg(2+)</name>
        <dbReference type="ChEBI" id="CHEBI:18420"/>
    </ligand>
</feature>
<feature type="active site" description="Proton acceptor" evidence="17">
    <location>
        <position position="338"/>
    </location>
</feature>
<feature type="binding site" evidence="18">
    <location>
        <position position="428"/>
    </location>
    <ligand>
        <name>substrate</name>
    </ligand>
</feature>
<dbReference type="Pfam" id="PF00106">
    <property type="entry name" value="adh_short"/>
    <property type="match status" value="1"/>
</dbReference>
<dbReference type="SUPFAM" id="SSF63433">
    <property type="entry name" value="Fumarylacetoacetate hydrolase, FAH, N-terminal domain"/>
    <property type="match status" value="1"/>
</dbReference>
<comment type="caution">
    <text evidence="23">The sequence shown here is derived from an EMBL/GenBank/DDBJ whole genome shotgun (WGS) entry which is preliminary data.</text>
</comment>
<evidence type="ECO:0000313" key="23">
    <source>
        <dbReference type="EMBL" id="CAF0761659.1"/>
    </source>
</evidence>
<keyword evidence="12" id="KW-0828">Tyrosine catabolism</keyword>
<dbReference type="Gene3D" id="3.90.850.10">
    <property type="entry name" value="Fumarylacetoacetase-like, C-terminal domain"/>
    <property type="match status" value="1"/>
</dbReference>
<dbReference type="SUPFAM" id="SSF51735">
    <property type="entry name" value="NAD(P)-binding Rossmann-fold domains"/>
    <property type="match status" value="1"/>
</dbReference>
<dbReference type="InterPro" id="IPR036291">
    <property type="entry name" value="NAD(P)-bd_dom_sf"/>
</dbReference>
<accession>A0A813Q3Z1</accession>
<dbReference type="InterPro" id="IPR020904">
    <property type="entry name" value="Sc_DH/Rdtase_CS"/>
</dbReference>
<keyword evidence="8 19" id="KW-0479">Metal-binding</keyword>
<dbReference type="GO" id="GO:0006559">
    <property type="term" value="P:L-phenylalanine catabolic process"/>
    <property type="evidence" value="ECO:0007669"/>
    <property type="project" value="UniProtKB-UniPathway"/>
</dbReference>
<feature type="binding site" evidence="19">
    <location>
        <position position="437"/>
    </location>
    <ligand>
        <name>Mg(2+)</name>
        <dbReference type="ChEBI" id="CHEBI:18420"/>
    </ligand>
</feature>
<dbReference type="Proteomes" id="UP000663829">
    <property type="component" value="Unassembled WGS sequence"/>
</dbReference>